<proteinExistence type="predicted"/>
<evidence type="ECO:0000313" key="2">
    <source>
        <dbReference type="Proteomes" id="UP000682782"/>
    </source>
</evidence>
<dbReference type="Proteomes" id="UP000682782">
    <property type="component" value="Chromosome"/>
</dbReference>
<reference evidence="1" key="1">
    <citation type="submission" date="2021-01" db="EMBL/GenBank/DDBJ databases">
        <title>Complete genome sequence of Clostridiales bacterium R-7.</title>
        <authorList>
            <person name="Mahoney-Kurpe S.C."/>
            <person name="Palevich N."/>
            <person name="Koike S."/>
            <person name="Moon C.D."/>
            <person name="Attwood G.T."/>
        </authorList>
    </citation>
    <scope>NUCLEOTIDE SEQUENCE</scope>
    <source>
        <strain evidence="1">R-7</strain>
    </source>
</reference>
<accession>A0AC61MWM5</accession>
<evidence type="ECO:0000313" key="1">
    <source>
        <dbReference type="EMBL" id="QUC67194.1"/>
    </source>
</evidence>
<name>A0AC61MWM5_9FIRM</name>
<protein>
    <submittedName>
        <fullName evidence="1">TRAP transporter substrate-binding protein</fullName>
    </submittedName>
</protein>
<dbReference type="EMBL" id="CP068393">
    <property type="protein sequence ID" value="QUC67194.1"/>
    <property type="molecule type" value="Genomic_DNA"/>
</dbReference>
<keyword evidence="2" id="KW-1185">Reference proteome</keyword>
<sequence>MKKLLGILLALALLLGCTAAFADPITLTYAEVNPVPATLEENAEKGSVVSDVAWAFKTKLEELSAGEIVVDLQGGGVLGSEKDVLANILGGDTSADIVRISAFALNQYGAKKSVFLTLPYVFGSEEHYWKFVKSDLAKEMLAEAKEVGQPWTGLAYGEEGYRHFFSKVDIKTIEDLKGLKIRVSDDPIMTGLLQGLGAAFTPVSFGELYSALQTGVVDCAEQPITNYLSNSFQEVAPYMLRDGHTLGTIELIATDSCFDKLSDEQKAMVQEAADYAMAECEKSVMARQEDAYNKLIEMGCTVNEVEDKSVWQEATKAVLEANIAGMEEIYEAIMALQ</sequence>
<organism evidence="1 2">
    <name type="scientific">Aristaeella hokkaidonensis</name>
    <dbReference type="NCBI Taxonomy" id="3046382"/>
    <lineage>
        <taxon>Bacteria</taxon>
        <taxon>Bacillati</taxon>
        <taxon>Bacillota</taxon>
        <taxon>Clostridia</taxon>
        <taxon>Eubacteriales</taxon>
        <taxon>Aristaeellaceae</taxon>
        <taxon>Aristaeella</taxon>
    </lineage>
</organism>
<gene>
    <name evidence="1" type="ORF">JYE49_00290</name>
</gene>